<organism evidence="7 8">
    <name type="scientific">Seminavis robusta</name>
    <dbReference type="NCBI Taxonomy" id="568900"/>
    <lineage>
        <taxon>Eukaryota</taxon>
        <taxon>Sar</taxon>
        <taxon>Stramenopiles</taxon>
        <taxon>Ochrophyta</taxon>
        <taxon>Bacillariophyta</taxon>
        <taxon>Bacillariophyceae</taxon>
        <taxon>Bacillariophycidae</taxon>
        <taxon>Naviculales</taxon>
        <taxon>Naviculaceae</taxon>
        <taxon>Seminavis</taxon>
    </lineage>
</organism>
<dbReference type="PANTHER" id="PTHR21576">
    <property type="entry name" value="UNCHARACTERIZED NODULIN-LIKE PROTEIN"/>
    <property type="match status" value="1"/>
</dbReference>
<gene>
    <name evidence="7" type="ORF">SEMRO_740_G195590.1</name>
</gene>
<feature type="transmembrane region" description="Helical" evidence="5">
    <location>
        <begin position="142"/>
        <end position="164"/>
    </location>
</feature>
<evidence type="ECO:0000259" key="6">
    <source>
        <dbReference type="Pfam" id="PF06813"/>
    </source>
</evidence>
<feature type="transmembrane region" description="Helical" evidence="5">
    <location>
        <begin position="73"/>
        <end position="92"/>
    </location>
</feature>
<dbReference type="Proteomes" id="UP001153069">
    <property type="component" value="Unassembled WGS sequence"/>
</dbReference>
<dbReference type="InterPro" id="IPR010658">
    <property type="entry name" value="Nodulin-like"/>
</dbReference>
<feature type="transmembrane region" description="Helical" evidence="5">
    <location>
        <begin position="219"/>
        <end position="240"/>
    </location>
</feature>
<dbReference type="Pfam" id="PF06813">
    <property type="entry name" value="Nodulin-like"/>
    <property type="match status" value="1"/>
</dbReference>
<feature type="transmembrane region" description="Helical" evidence="5">
    <location>
        <begin position="558"/>
        <end position="578"/>
    </location>
</feature>
<evidence type="ECO:0000256" key="5">
    <source>
        <dbReference type="SAM" id="Phobius"/>
    </source>
</evidence>
<name>A0A9N8HJ47_9STRA</name>
<dbReference type="EMBL" id="CAICTM010000739">
    <property type="protein sequence ID" value="CAB9515816.1"/>
    <property type="molecule type" value="Genomic_DNA"/>
</dbReference>
<feature type="transmembrane region" description="Helical" evidence="5">
    <location>
        <begin position="380"/>
        <end position="399"/>
    </location>
</feature>
<sequence length="596" mass="63899">MERSNIPLITCAILAAVTTGGPAYAFGIYSVELKNLLDLSQPQLDTLSSAYFCAGLFTWIPGLLVDRYGVRRAISCGGMMGATFMMAYWAVARQFIQLPSKACVIATLFCLGAGFCIANGLVIGAIYKILVCSSTPTTKGSLVGVAKGYVGMGSGVYACLFQAMKTALHSKSDLDFLPMAAVIALMGAVVPALTLLPSQQDTTSLWSLPREKIDKTTKGHFTVLYMGLLALAVMVMRTSLGELFAESWEGESLRRTPSSHISKGIVLLALWLGPILFIRVLPTSSVAAPEDDSTVLSSGIYDVEDPNNNELCEVDYPQSITPGEHSPLLAKEAGDDRHSYVSQRTETTIAEDYAEKCSEDSSMMMNGNYNLSQLLQTPHAWVLIWIALVIVGSGTMMTNNMGQMVESLALMPQDTVTPASMAIFSVAQATSRVVTGAVSDAALARYGIPRPAFLIVASLIAAVAHSVLALTDNHQEIAFLVGVTLSGVAFGMIWPLMVLIVGEVFGTAHMATNYLFYDGGSSAFGTLLLSKFVTQEVYEDHIDSSAETTCYGAECFQLSHWVVVALAMSCVVAALHLLQQTREVYSNKAPSIVRKA</sequence>
<feature type="transmembrane region" description="Helical" evidence="5">
    <location>
        <begin position="176"/>
        <end position="198"/>
    </location>
</feature>
<dbReference type="Gene3D" id="1.20.1250.20">
    <property type="entry name" value="MFS general substrate transporter like domains"/>
    <property type="match status" value="2"/>
</dbReference>
<reference evidence="7" key="1">
    <citation type="submission" date="2020-06" db="EMBL/GenBank/DDBJ databases">
        <authorList>
            <consortium name="Plant Systems Biology data submission"/>
        </authorList>
    </citation>
    <scope>NUCLEOTIDE SEQUENCE</scope>
    <source>
        <strain evidence="7">D6</strain>
    </source>
</reference>
<evidence type="ECO:0000313" key="8">
    <source>
        <dbReference type="Proteomes" id="UP001153069"/>
    </source>
</evidence>
<evidence type="ECO:0000256" key="1">
    <source>
        <dbReference type="ARBA" id="ARBA00004141"/>
    </source>
</evidence>
<keyword evidence="8" id="KW-1185">Reference proteome</keyword>
<dbReference type="SUPFAM" id="SSF103473">
    <property type="entry name" value="MFS general substrate transporter"/>
    <property type="match status" value="1"/>
</dbReference>
<dbReference type="OrthoDB" id="410267at2759"/>
<protein>
    <submittedName>
        <fullName evidence="7">Nodulin-like</fullName>
    </submittedName>
</protein>
<proteinExistence type="predicted"/>
<evidence type="ECO:0000313" key="7">
    <source>
        <dbReference type="EMBL" id="CAB9515816.1"/>
    </source>
</evidence>
<comment type="subcellular location">
    <subcellularLocation>
        <location evidence="1">Membrane</location>
        <topology evidence="1">Multi-pass membrane protein</topology>
    </subcellularLocation>
</comment>
<dbReference type="AlphaFoldDB" id="A0A9N8HJ47"/>
<keyword evidence="4 5" id="KW-0472">Membrane</keyword>
<keyword evidence="2 5" id="KW-0812">Transmembrane</keyword>
<evidence type="ECO:0000256" key="3">
    <source>
        <dbReference type="ARBA" id="ARBA00022989"/>
    </source>
</evidence>
<feature type="domain" description="Nodulin-like" evidence="6">
    <location>
        <begin position="11"/>
        <end position="244"/>
    </location>
</feature>
<dbReference type="GO" id="GO:0016020">
    <property type="term" value="C:membrane"/>
    <property type="evidence" value="ECO:0007669"/>
    <property type="project" value="UniProtKB-SubCell"/>
</dbReference>
<evidence type="ECO:0000256" key="4">
    <source>
        <dbReference type="ARBA" id="ARBA00023136"/>
    </source>
</evidence>
<keyword evidence="3 5" id="KW-1133">Transmembrane helix</keyword>
<dbReference type="InterPro" id="IPR036259">
    <property type="entry name" value="MFS_trans_sf"/>
</dbReference>
<accession>A0A9N8HJ47</accession>
<dbReference type="PANTHER" id="PTHR21576:SF158">
    <property type="entry name" value="RIBOSOMAL RNA-PROCESSING PROTEIN 12-LIKE CONSERVED DOMAIN-CONTAINING PROTEIN"/>
    <property type="match status" value="1"/>
</dbReference>
<feature type="transmembrane region" description="Helical" evidence="5">
    <location>
        <begin position="451"/>
        <end position="471"/>
    </location>
</feature>
<feature type="transmembrane region" description="Helical" evidence="5">
    <location>
        <begin position="104"/>
        <end position="130"/>
    </location>
</feature>
<feature type="transmembrane region" description="Helical" evidence="5">
    <location>
        <begin position="260"/>
        <end position="281"/>
    </location>
</feature>
<comment type="caution">
    <text evidence="7">The sequence shown here is derived from an EMBL/GenBank/DDBJ whole genome shotgun (WGS) entry which is preliminary data.</text>
</comment>
<feature type="transmembrane region" description="Helical" evidence="5">
    <location>
        <begin position="477"/>
        <end position="502"/>
    </location>
</feature>
<evidence type="ECO:0000256" key="2">
    <source>
        <dbReference type="ARBA" id="ARBA00022692"/>
    </source>
</evidence>
<feature type="transmembrane region" description="Helical" evidence="5">
    <location>
        <begin position="49"/>
        <end position="66"/>
    </location>
</feature>